<dbReference type="InterPro" id="IPR011704">
    <property type="entry name" value="ATPase_dyneun-rel_AAA"/>
</dbReference>
<dbReference type="InterPro" id="IPR027417">
    <property type="entry name" value="P-loop_NTPase"/>
</dbReference>
<dbReference type="Pfam" id="PF25472">
    <property type="entry name" value="DUF7902"/>
    <property type="match status" value="1"/>
</dbReference>
<dbReference type="InterPro" id="IPR020958">
    <property type="entry name" value="DUF3686"/>
</dbReference>
<feature type="domain" description="DUF7902" evidence="3">
    <location>
        <begin position="577"/>
        <end position="660"/>
    </location>
</feature>
<organism evidence="4 5">
    <name type="scientific">Streptomyces catenulae</name>
    <dbReference type="NCBI Taxonomy" id="66875"/>
    <lineage>
        <taxon>Bacteria</taxon>
        <taxon>Bacillati</taxon>
        <taxon>Actinomycetota</taxon>
        <taxon>Actinomycetes</taxon>
        <taxon>Kitasatosporales</taxon>
        <taxon>Streptomycetaceae</taxon>
        <taxon>Streptomyces</taxon>
    </lineage>
</organism>
<accession>A0ABV2Z1M0</accession>
<dbReference type="Pfam" id="PF12458">
    <property type="entry name" value="DUF3686"/>
    <property type="match status" value="1"/>
</dbReference>
<feature type="domain" description="DUF3686" evidence="2">
    <location>
        <begin position="12"/>
        <end position="456"/>
    </location>
</feature>
<dbReference type="InterPro" id="IPR057224">
    <property type="entry name" value="DUF7902"/>
</dbReference>
<comment type="caution">
    <text evidence="4">The sequence shown here is derived from an EMBL/GenBank/DDBJ whole genome shotgun (WGS) entry which is preliminary data.</text>
</comment>
<gene>
    <name evidence="4" type="ORF">AB0E61_16625</name>
</gene>
<dbReference type="Gene3D" id="3.40.50.300">
    <property type="entry name" value="P-loop containing nucleotide triphosphate hydrolases"/>
    <property type="match status" value="1"/>
</dbReference>
<keyword evidence="5" id="KW-1185">Reference proteome</keyword>
<evidence type="ECO:0000259" key="1">
    <source>
        <dbReference type="Pfam" id="PF07728"/>
    </source>
</evidence>
<evidence type="ECO:0000313" key="5">
    <source>
        <dbReference type="Proteomes" id="UP001550853"/>
    </source>
</evidence>
<reference evidence="4 5" key="1">
    <citation type="submission" date="2024-06" db="EMBL/GenBank/DDBJ databases">
        <title>The Natural Products Discovery Center: Release of the First 8490 Sequenced Strains for Exploring Actinobacteria Biosynthetic Diversity.</title>
        <authorList>
            <person name="Kalkreuter E."/>
            <person name="Kautsar S.A."/>
            <person name="Yang D."/>
            <person name="Bader C.D."/>
            <person name="Teijaro C.N."/>
            <person name="Fluegel L."/>
            <person name="Davis C.M."/>
            <person name="Simpson J.R."/>
            <person name="Lauterbach L."/>
            <person name="Steele A.D."/>
            <person name="Gui C."/>
            <person name="Meng S."/>
            <person name="Li G."/>
            <person name="Viehrig K."/>
            <person name="Ye F."/>
            <person name="Su P."/>
            <person name="Kiefer A.F."/>
            <person name="Nichols A."/>
            <person name="Cepeda A.J."/>
            <person name="Yan W."/>
            <person name="Fan B."/>
            <person name="Jiang Y."/>
            <person name="Adhikari A."/>
            <person name="Zheng C.-J."/>
            <person name="Schuster L."/>
            <person name="Cowan T.M."/>
            <person name="Smanski M.J."/>
            <person name="Chevrette M.G."/>
            <person name="De Carvalho L.P.S."/>
            <person name="Shen B."/>
        </authorList>
    </citation>
    <scope>NUCLEOTIDE SEQUENCE [LARGE SCALE GENOMIC DNA]</scope>
    <source>
        <strain evidence="4 5">NPDC033039</strain>
    </source>
</reference>
<proteinExistence type="predicted"/>
<sequence>MLRDRLRAAAGELAERARALNARRTEEFGGAGLELAATGRLESAAPCLPGDVVEVGGHLLFGHHPSATVTEPGPDDVFALYRRDGDTLAPAAPGALPGLLADPRFRRDLSELHRYYRQARLRELRRTEALLLAVFRTGERPGDLRVLRWRLAADGTPAYLDDQGERDLTDPPAHDVTFTAATREDHVAGRHPHIDVRGAVYVSLSGGQLTLKAENDTTTPDGIHSEPVDEPLQSLADAEVEHARTGPLILLRIRPYNEETVRCLVFHTRTRTVTRIDAAGRACRALPDGQGLVFPGGYHLATGGTKLFGTAADGLEFARAVRSPNGEDVLYVFRRPADGHTLLLPYNVIREEAAAPLTGRGHALFDDGTLAVLRDAGAEAARVHPLQIWHTPFTSDAYAAARPQGDGPLARIGNAELVSGIADLLGVARMATGTEPSAAVFDALATAATRAADTHHWLTDPDLGAPAEPLAAVGAAAARVVEEFARVTALRDGAAGQLERATTETTALVRRVRGEQPDEAAAWVGHLTALRRAQGRLESLREVRYVDRTALDALSATLADDLAATARRAVAFLAADDAFATTHRTVAALTDEASALATVADAAALTARIDEVADGLRTVTEIVATLDLDDTTVRTAVLGRIGDALGAVNRARATLDARRRTLAEAEGKEEFAARLALLGQSVAGALADAATPEECDTQLAALLLQVEDLEARFGGPDGGADDVQDARLARIAERRDEIHEAFAARKQAQLDARARHTDRLAESADRVLATVTRRARALAAADDIHAYFATDPLVAKVRATAAELRTLADPVRAGELEGRLTAARQEAVRALRDRADLYDPEGTLRLGRHRFAVNTQPLDLTLVPHGDGLAFAVTGTDYRAPADDARLTADRAFREFRDQPLASESPAVYRAEHLAALLLDHAETGHDGLTLDALHAARADGTLPDLVRAAAQARYDEGYDRGVHDLDATAVLDALLRLRADAGLLRFTPRVRAAAQLFWHHGTDPAARTAWATRAHSLARARARFGRTTGPADLAAELTGAATAFLTASGLSGPADGATAGETGTYLFEELADGSPRFATGAAARDLLTGFHQALGGPGSAAVKEYADDLTALGDDLAARHQLVTAWLGGYADDRGAPPADLPEAAAIELCGPDLPRRPVDAPVTCTVDGLLGSHPTLTDGTLPLRLDELLDRTRAFRTHRVPAHRAYTRHRTALLDAERRRLRLDAYRPQVMPAFVRNRLIDEVYLPLIGDNLATQLGTAGADRRTDSQGLLLLLSPPGYGKTTLLEYVAARLGLVLVKVDGPALGQGTTSLDPAAAPDAAARREVEKISFALEMGSNVLLHLDDIQHTSPELLQKFIPLCDAQRRMEGVWNGEARSYDLRGKRFAVCMAGNPYTESGRRFRLPDMLANRADVRNLGDVLAGKEELFALSHIENALTANPHLAPLATRDRADTDLLVRLARRDPTAHADRLGHPYAPAELEQILAVLRTLLRVQETVLAVNRAYIDSAAQADATRTEPPFLLQGSYRNTNKIAARLVPVMNDTETEALLDDHYRAEAQTLTGGAEANLLKLAELRGRLTPDQARRWAEIKRTWRTG</sequence>
<evidence type="ECO:0000259" key="2">
    <source>
        <dbReference type="Pfam" id="PF12458"/>
    </source>
</evidence>
<evidence type="ECO:0000313" key="4">
    <source>
        <dbReference type="EMBL" id="MEU3711709.1"/>
    </source>
</evidence>
<name>A0ABV2Z1M0_9ACTN</name>
<evidence type="ECO:0000259" key="3">
    <source>
        <dbReference type="Pfam" id="PF25472"/>
    </source>
</evidence>
<dbReference type="Pfam" id="PF07728">
    <property type="entry name" value="AAA_5"/>
    <property type="match status" value="1"/>
</dbReference>
<dbReference type="Proteomes" id="UP001550853">
    <property type="component" value="Unassembled WGS sequence"/>
</dbReference>
<protein>
    <submittedName>
        <fullName evidence="4">DNA repair ATPase</fullName>
    </submittedName>
</protein>
<dbReference type="SUPFAM" id="SSF52540">
    <property type="entry name" value="P-loop containing nucleoside triphosphate hydrolases"/>
    <property type="match status" value="1"/>
</dbReference>
<feature type="domain" description="ATPase dynein-related AAA" evidence="1">
    <location>
        <begin position="1273"/>
        <end position="1396"/>
    </location>
</feature>
<dbReference type="EMBL" id="JBEZVI010000012">
    <property type="protein sequence ID" value="MEU3711709.1"/>
    <property type="molecule type" value="Genomic_DNA"/>
</dbReference>